<keyword evidence="3" id="KW-1185">Reference proteome</keyword>
<protein>
    <submittedName>
        <fullName evidence="2">Uncharacterized protein</fullName>
    </submittedName>
</protein>
<evidence type="ECO:0000256" key="1">
    <source>
        <dbReference type="SAM" id="MobiDB-lite"/>
    </source>
</evidence>
<dbReference type="Proteomes" id="UP001153069">
    <property type="component" value="Unassembled WGS sequence"/>
</dbReference>
<reference evidence="2" key="1">
    <citation type="submission" date="2020-06" db="EMBL/GenBank/DDBJ databases">
        <authorList>
            <consortium name="Plant Systems Biology data submission"/>
        </authorList>
    </citation>
    <scope>NUCLEOTIDE SEQUENCE</scope>
    <source>
        <strain evidence="2">D6</strain>
    </source>
</reference>
<dbReference type="EMBL" id="CAICTM010000065">
    <property type="protein sequence ID" value="CAB9499652.1"/>
    <property type="molecule type" value="Genomic_DNA"/>
</dbReference>
<evidence type="ECO:0000313" key="3">
    <source>
        <dbReference type="Proteomes" id="UP001153069"/>
    </source>
</evidence>
<evidence type="ECO:0000313" key="2">
    <source>
        <dbReference type="EMBL" id="CAB9499652.1"/>
    </source>
</evidence>
<feature type="region of interest" description="Disordered" evidence="1">
    <location>
        <begin position="199"/>
        <end position="225"/>
    </location>
</feature>
<organism evidence="2 3">
    <name type="scientific">Seminavis robusta</name>
    <dbReference type="NCBI Taxonomy" id="568900"/>
    <lineage>
        <taxon>Eukaryota</taxon>
        <taxon>Sar</taxon>
        <taxon>Stramenopiles</taxon>
        <taxon>Ochrophyta</taxon>
        <taxon>Bacillariophyta</taxon>
        <taxon>Bacillariophyceae</taxon>
        <taxon>Bacillariophycidae</taxon>
        <taxon>Naviculales</taxon>
        <taxon>Naviculaceae</taxon>
        <taxon>Seminavis</taxon>
    </lineage>
</organism>
<sequence>MIEVLKVIKRDAILLPPGEGATEGAKAQHERLMFVAKWMWDCLFAQAGGASKFWRKAVRKNYIISEARVDGLEAFPPNSEAFAALAFENGYTAEPGAVDNEGNPTNGKWHEYFKVTNGFTLDVKLPRSSKADDPEGVYEGRYSSSKAGSSAFGGWGDNGLRRFKDLQKLVKESRAQDHAKLVERAILARVRKDIYKIPDSVDAGTEDSKKRKRQESSVNLDEIDD</sequence>
<proteinExistence type="predicted"/>
<dbReference type="AlphaFoldDB" id="A0A9N8DAJ6"/>
<feature type="region of interest" description="Disordered" evidence="1">
    <location>
        <begin position="126"/>
        <end position="148"/>
    </location>
</feature>
<accession>A0A9N8DAJ6</accession>
<name>A0A9N8DAJ6_9STRA</name>
<comment type="caution">
    <text evidence="2">The sequence shown here is derived from an EMBL/GenBank/DDBJ whole genome shotgun (WGS) entry which is preliminary data.</text>
</comment>
<gene>
    <name evidence="2" type="ORF">SEMRO_66_G182911.1</name>
</gene>